<protein>
    <submittedName>
        <fullName evidence="2">GumN family protein</fullName>
    </submittedName>
</protein>
<evidence type="ECO:0000256" key="1">
    <source>
        <dbReference type="SAM" id="SignalP"/>
    </source>
</evidence>
<feature type="chain" id="PRO_5002752871" evidence="1">
    <location>
        <begin position="42"/>
        <end position="349"/>
    </location>
</feature>
<reference evidence="2" key="1">
    <citation type="submission" date="2008-01" db="EMBL/GenBank/DDBJ databases">
        <title>Complete sequence of chromosome of Caulobacter sp. K31.</title>
        <authorList>
            <consortium name="US DOE Joint Genome Institute"/>
            <person name="Copeland A."/>
            <person name="Lucas S."/>
            <person name="Lapidus A."/>
            <person name="Barry K."/>
            <person name="Glavina del Rio T."/>
            <person name="Dalin E."/>
            <person name="Tice H."/>
            <person name="Pitluck S."/>
            <person name="Bruce D."/>
            <person name="Goodwin L."/>
            <person name="Thompson L.S."/>
            <person name="Brettin T."/>
            <person name="Detter J.C."/>
            <person name="Han C."/>
            <person name="Schmutz J."/>
            <person name="Larimer F."/>
            <person name="Land M."/>
            <person name="Hauser L."/>
            <person name="Kyrpides N."/>
            <person name="Kim E."/>
            <person name="Stephens C."/>
            <person name="Richardson P."/>
        </authorList>
    </citation>
    <scope>NUCLEOTIDE SEQUENCE [LARGE SCALE GENOMIC DNA]</scope>
    <source>
        <strain evidence="2">K31</strain>
    </source>
</reference>
<proteinExistence type="predicted"/>
<dbReference type="CDD" id="cd14788">
    <property type="entry name" value="GumN"/>
    <property type="match status" value="1"/>
</dbReference>
<organism evidence="2">
    <name type="scientific">Caulobacter sp. (strain K31)</name>
    <dbReference type="NCBI Taxonomy" id="366602"/>
    <lineage>
        <taxon>Bacteria</taxon>
        <taxon>Pseudomonadati</taxon>
        <taxon>Pseudomonadota</taxon>
        <taxon>Alphaproteobacteria</taxon>
        <taxon>Caulobacterales</taxon>
        <taxon>Caulobacteraceae</taxon>
        <taxon>Caulobacter</taxon>
    </lineage>
</organism>
<dbReference type="InterPro" id="IPR002816">
    <property type="entry name" value="TraB/PrgY/GumN_fam"/>
</dbReference>
<dbReference type="STRING" id="366602.Caul_4061"/>
<name>B0SWX8_CAUSK</name>
<accession>B0SWX8</accession>
<dbReference type="eggNOG" id="COG3735">
    <property type="taxonomic scope" value="Bacteria"/>
</dbReference>
<sequence length="349" mass="36991" precursor="true">MTHVRSAASYPVIPALAAGLRRCAAGMTALGLMFSAPAALAQQAVDASGPIDLHKVDPEATLVEELVVNARLPGPAWWKVSDADTTVYVLGVPAMTPAKLEVDESVFKRRVDGANVLIMGQEADVSVVRLIALAVGGKRYFINDRPMRQTLPPDLRTRLEARLVMMKEKPDSMDEVKPAFAGFLVANAGEGGDVSIHLGGVTDRIRQIAKGKDIARKPRIQNLPGYSLVDAIKTLGTAPQPLQELCLDAGLRQAESGEGGIKVTAERWARGEVREVVAADRGFQRCLASTPSIARELRGGQDDAVKAITAALGKPGKAVAVIELRSLLAQGGVLEQLRAKGFTVTTPGA</sequence>
<dbReference type="Pfam" id="PF01963">
    <property type="entry name" value="TraB_PrgY_gumN"/>
    <property type="match status" value="1"/>
</dbReference>
<dbReference type="EMBL" id="CP000927">
    <property type="protein sequence ID" value="ABZ73186.1"/>
    <property type="molecule type" value="Genomic_DNA"/>
</dbReference>
<dbReference type="KEGG" id="cak:Caul_4061"/>
<dbReference type="HOGENOM" id="CLU_073326_0_0_5"/>
<dbReference type="AlphaFoldDB" id="B0SWX8"/>
<feature type="signal peptide" evidence="1">
    <location>
        <begin position="1"/>
        <end position="41"/>
    </location>
</feature>
<keyword evidence="1" id="KW-0732">Signal</keyword>
<gene>
    <name evidence="2" type="ordered locus">Caul_4061</name>
</gene>
<evidence type="ECO:0000313" key="2">
    <source>
        <dbReference type="EMBL" id="ABZ73186.1"/>
    </source>
</evidence>